<evidence type="ECO:0000259" key="7">
    <source>
        <dbReference type="PROSITE" id="PS50048"/>
    </source>
</evidence>
<dbReference type="GO" id="GO:0008270">
    <property type="term" value="F:zinc ion binding"/>
    <property type="evidence" value="ECO:0007669"/>
    <property type="project" value="InterPro"/>
</dbReference>
<evidence type="ECO:0000256" key="6">
    <source>
        <dbReference type="SAM" id="MobiDB-lite"/>
    </source>
</evidence>
<dbReference type="PANTHER" id="PTHR47338:SF5">
    <property type="entry name" value="ZN(II)2CYS6 TRANSCRIPTION FACTOR (EUROFUNG)"/>
    <property type="match status" value="1"/>
</dbReference>
<dbReference type="InterPro" id="IPR001138">
    <property type="entry name" value="Zn2Cys6_DnaBD"/>
</dbReference>
<sequence length="596" mass="68120">MEMVVTNKEGTEATKRKRHAYISLACSFCKRRHFKCDGNPQGCSNCCERNITCEYPQREKRGPKCKRVRSPTEADNVSAKEDSSPPEMLLEEQRKQTLFWRDKFQDLLGTLSVQNAGNMFPINIKAMSSPPLSPQQDLLLTSPNVDLKGPHNFEHVTDVNGAFFYLPRSLTVAESQLTDCQRVATYIWIYVKQAETFHPFVRVPPAWMARVDHIIRSPAFCEAAYSTLCNTLLHITEEAFMMKPRSTAEITELCQLKVMMAFGARAKNHVQDSIEFMACANDLIKHVFSCIDVDVGWAHSLMAHYHITGGDINSFIFSINLAYSCGLNLRIMRNPKGREIEVSSLAYNLLYVNHTDRKSAMQRTWNHKPSGKDKFCASLFYLCKTMIEQVTQGKSTADIDFYVDELLNNMHHYTEATDNRSYNQLIASLISINVKSLHEFLNHNRQTAVQLAMEASQMCTRINYLCVGVAWSLAMPVLVFRCMKRRDQEYFCLVNTLNRYRITYPGFRLVLDSVVPEADFLVAAHLMEPGVANIQTPVQQTMQSQPPLMQPQPPLMQQPPPLMQQQPSMQPMHPHMMQDGVSGFVFEEIQHNIPYF</sequence>
<dbReference type="GO" id="GO:0000981">
    <property type="term" value="F:DNA-binding transcription factor activity, RNA polymerase II-specific"/>
    <property type="evidence" value="ECO:0007669"/>
    <property type="project" value="InterPro"/>
</dbReference>
<keyword evidence="9" id="KW-1185">Reference proteome</keyword>
<evidence type="ECO:0000256" key="4">
    <source>
        <dbReference type="ARBA" id="ARBA00023163"/>
    </source>
</evidence>
<name>A0A2P6NNL4_9EUKA</name>
<protein>
    <submittedName>
        <fullName evidence="8">GAL4-domain-containing protein</fullName>
    </submittedName>
</protein>
<evidence type="ECO:0000256" key="1">
    <source>
        <dbReference type="ARBA" id="ARBA00004123"/>
    </source>
</evidence>
<dbReference type="AlphaFoldDB" id="A0A2P6NNL4"/>
<dbReference type="InterPro" id="IPR050815">
    <property type="entry name" value="TF_fung"/>
</dbReference>
<dbReference type="Proteomes" id="UP000241769">
    <property type="component" value="Unassembled WGS sequence"/>
</dbReference>
<dbReference type="GO" id="GO:0005634">
    <property type="term" value="C:nucleus"/>
    <property type="evidence" value="ECO:0007669"/>
    <property type="project" value="UniProtKB-SubCell"/>
</dbReference>
<dbReference type="PROSITE" id="PS00463">
    <property type="entry name" value="ZN2_CY6_FUNGAL_1"/>
    <property type="match status" value="1"/>
</dbReference>
<proteinExistence type="predicted"/>
<comment type="subcellular location">
    <subcellularLocation>
        <location evidence="1">Nucleus</location>
    </subcellularLocation>
</comment>
<feature type="region of interest" description="Disordered" evidence="6">
    <location>
        <begin position="543"/>
        <end position="570"/>
    </location>
</feature>
<dbReference type="Gene3D" id="4.10.240.10">
    <property type="entry name" value="Zn(2)-C6 fungal-type DNA-binding domain"/>
    <property type="match status" value="1"/>
</dbReference>
<evidence type="ECO:0000256" key="3">
    <source>
        <dbReference type="ARBA" id="ARBA00023015"/>
    </source>
</evidence>
<feature type="domain" description="Zn(2)-C6 fungal-type" evidence="7">
    <location>
        <begin position="25"/>
        <end position="55"/>
    </location>
</feature>
<dbReference type="InterPro" id="IPR036864">
    <property type="entry name" value="Zn2-C6_fun-type_DNA-bd_sf"/>
</dbReference>
<comment type="caution">
    <text evidence="8">The sequence shown here is derived from an EMBL/GenBank/DDBJ whole genome shotgun (WGS) entry which is preliminary data.</text>
</comment>
<dbReference type="CDD" id="cd00067">
    <property type="entry name" value="GAL4"/>
    <property type="match status" value="1"/>
</dbReference>
<gene>
    <name evidence="8" type="ORF">PROFUN_06782</name>
</gene>
<dbReference type="OrthoDB" id="39175at2759"/>
<feature type="region of interest" description="Disordered" evidence="6">
    <location>
        <begin position="62"/>
        <end position="87"/>
    </location>
</feature>
<dbReference type="Pfam" id="PF00172">
    <property type="entry name" value="Zn_clus"/>
    <property type="match status" value="1"/>
</dbReference>
<evidence type="ECO:0000256" key="2">
    <source>
        <dbReference type="ARBA" id="ARBA00022723"/>
    </source>
</evidence>
<accession>A0A2P6NNL4</accession>
<keyword evidence="2" id="KW-0479">Metal-binding</keyword>
<keyword evidence="3" id="KW-0805">Transcription regulation</keyword>
<dbReference type="EMBL" id="MDYQ01000043">
    <property type="protein sequence ID" value="PRP85550.1"/>
    <property type="molecule type" value="Genomic_DNA"/>
</dbReference>
<dbReference type="InParanoid" id="A0A2P6NNL4"/>
<organism evidence="8 9">
    <name type="scientific">Planoprotostelium fungivorum</name>
    <dbReference type="NCBI Taxonomy" id="1890364"/>
    <lineage>
        <taxon>Eukaryota</taxon>
        <taxon>Amoebozoa</taxon>
        <taxon>Evosea</taxon>
        <taxon>Variosea</taxon>
        <taxon>Cavosteliida</taxon>
        <taxon>Cavosteliaceae</taxon>
        <taxon>Planoprotostelium</taxon>
    </lineage>
</organism>
<reference evidence="8 9" key="1">
    <citation type="journal article" date="2018" name="Genome Biol. Evol.">
        <title>Multiple Roots of Fruiting Body Formation in Amoebozoa.</title>
        <authorList>
            <person name="Hillmann F."/>
            <person name="Forbes G."/>
            <person name="Novohradska S."/>
            <person name="Ferling I."/>
            <person name="Riege K."/>
            <person name="Groth M."/>
            <person name="Westermann M."/>
            <person name="Marz M."/>
            <person name="Spaller T."/>
            <person name="Winckler T."/>
            <person name="Schaap P."/>
            <person name="Glockner G."/>
        </authorList>
    </citation>
    <scope>NUCLEOTIDE SEQUENCE [LARGE SCALE GENOMIC DNA]</scope>
    <source>
        <strain evidence="8 9">Jena</strain>
    </source>
</reference>
<feature type="compositionally biased region" description="Pro residues" evidence="6">
    <location>
        <begin position="548"/>
        <end position="562"/>
    </location>
</feature>
<dbReference type="PANTHER" id="PTHR47338">
    <property type="entry name" value="ZN(II)2CYS6 TRANSCRIPTION FACTOR (EUROFUNG)-RELATED"/>
    <property type="match status" value="1"/>
</dbReference>
<evidence type="ECO:0000313" key="8">
    <source>
        <dbReference type="EMBL" id="PRP85550.1"/>
    </source>
</evidence>
<dbReference type="SMART" id="SM00066">
    <property type="entry name" value="GAL4"/>
    <property type="match status" value="1"/>
</dbReference>
<keyword evidence="5" id="KW-0539">Nucleus</keyword>
<evidence type="ECO:0000313" key="9">
    <source>
        <dbReference type="Proteomes" id="UP000241769"/>
    </source>
</evidence>
<keyword evidence="4" id="KW-0804">Transcription</keyword>
<dbReference type="PROSITE" id="PS50048">
    <property type="entry name" value="ZN2_CY6_FUNGAL_2"/>
    <property type="match status" value="1"/>
</dbReference>
<dbReference type="SUPFAM" id="SSF57701">
    <property type="entry name" value="Zn2/Cys6 DNA-binding domain"/>
    <property type="match status" value="1"/>
</dbReference>
<evidence type="ECO:0000256" key="5">
    <source>
        <dbReference type="ARBA" id="ARBA00023242"/>
    </source>
</evidence>